<dbReference type="CDD" id="cd02440">
    <property type="entry name" value="AdoMet_MTases"/>
    <property type="match status" value="1"/>
</dbReference>
<proteinExistence type="predicted"/>
<dbReference type="InterPro" id="IPR029063">
    <property type="entry name" value="SAM-dependent_MTases_sf"/>
</dbReference>
<dbReference type="InterPro" id="IPR058679">
    <property type="entry name" value="RlmG_N"/>
</dbReference>
<reference evidence="8 9" key="1">
    <citation type="journal article" date="2013" name="Genome Announc.">
        <title>Draft Genome Sequence of the Moderately Halophilic Bacterium Marinobacter lipolyticus Strain SM19.</title>
        <authorList>
            <person name="Papke R.T."/>
            <person name="de la Haba R.R."/>
            <person name="Infante-Dominguez C."/>
            <person name="Perez D."/>
            <person name="Sanchez-Porro C."/>
            <person name="Lapierre P."/>
            <person name="Ventosa A."/>
        </authorList>
    </citation>
    <scope>NUCLEOTIDE SEQUENCE [LARGE SCALE GENOMIC DNA]</scope>
    <source>
        <strain evidence="8 9">SM19</strain>
    </source>
</reference>
<keyword evidence="3 8" id="KW-0489">Methyltransferase</keyword>
<dbReference type="HOGENOM" id="CLU_040288_4_0_6"/>
<dbReference type="Pfam" id="PF05175">
    <property type="entry name" value="MTS"/>
    <property type="match status" value="1"/>
</dbReference>
<dbReference type="InterPro" id="IPR046977">
    <property type="entry name" value="RsmC/RlmG"/>
</dbReference>
<evidence type="ECO:0000259" key="6">
    <source>
        <dbReference type="Pfam" id="PF05175"/>
    </source>
</evidence>
<evidence type="ECO:0000256" key="2">
    <source>
        <dbReference type="ARBA" id="ARBA00022552"/>
    </source>
</evidence>
<evidence type="ECO:0000256" key="1">
    <source>
        <dbReference type="ARBA" id="ARBA00022490"/>
    </source>
</evidence>
<feature type="domain" description="RlmG N-terminal" evidence="7">
    <location>
        <begin position="5"/>
        <end position="179"/>
    </location>
</feature>
<evidence type="ECO:0000259" key="7">
    <source>
        <dbReference type="Pfam" id="PF26049"/>
    </source>
</evidence>
<keyword evidence="9" id="KW-1185">Reference proteome</keyword>
<dbReference type="OrthoDB" id="29650at2"/>
<dbReference type="PROSITE" id="PS00092">
    <property type="entry name" value="N6_MTASE"/>
    <property type="match status" value="1"/>
</dbReference>
<protein>
    <submittedName>
        <fullName evidence="8">rRNA (Guanine-N2-)-methyltransferase, RsmD</fullName>
    </submittedName>
</protein>
<dbReference type="SUPFAM" id="SSF53335">
    <property type="entry name" value="S-adenosyl-L-methionine-dependent methyltransferases"/>
    <property type="match status" value="1"/>
</dbReference>
<dbReference type="InterPro" id="IPR002052">
    <property type="entry name" value="DNA_methylase_N6_adenine_CS"/>
</dbReference>
<keyword evidence="2" id="KW-0698">rRNA processing</keyword>
<dbReference type="STRING" id="1318628.MARLIPOL_00538"/>
<organism evidence="8 9">
    <name type="scientific">Marinobacter lipolyticus SM19</name>
    <dbReference type="NCBI Taxonomy" id="1318628"/>
    <lineage>
        <taxon>Bacteria</taxon>
        <taxon>Pseudomonadati</taxon>
        <taxon>Pseudomonadota</taxon>
        <taxon>Gammaproteobacteria</taxon>
        <taxon>Pseudomonadales</taxon>
        <taxon>Marinobacteraceae</taxon>
        <taxon>Marinobacter</taxon>
    </lineage>
</organism>
<feature type="domain" description="Methyltransferase small" evidence="6">
    <location>
        <begin position="204"/>
        <end position="374"/>
    </location>
</feature>
<dbReference type="EMBL" id="ASAD01000002">
    <property type="protein sequence ID" value="EON93993.1"/>
    <property type="molecule type" value="Genomic_DNA"/>
</dbReference>
<dbReference type="GO" id="GO:0008990">
    <property type="term" value="F:rRNA (guanine-N2-)-methyltransferase activity"/>
    <property type="evidence" value="ECO:0007669"/>
    <property type="project" value="InterPro"/>
</dbReference>
<dbReference type="PATRIC" id="fig|1318628.3.peg.106"/>
<keyword evidence="4 8" id="KW-0808">Transferase</keyword>
<dbReference type="PIRSF" id="PIRSF037565">
    <property type="entry name" value="RRNA_m2G_Mtase_RsmD_prd"/>
    <property type="match status" value="1"/>
</dbReference>
<comment type="caution">
    <text evidence="8">The sequence shown here is derived from an EMBL/GenBank/DDBJ whole genome shotgun (WGS) entry which is preliminary data.</text>
</comment>
<evidence type="ECO:0000256" key="5">
    <source>
        <dbReference type="ARBA" id="ARBA00022691"/>
    </source>
</evidence>
<evidence type="ECO:0000256" key="4">
    <source>
        <dbReference type="ARBA" id="ARBA00022679"/>
    </source>
</evidence>
<keyword evidence="5" id="KW-0949">S-adenosyl-L-methionine</keyword>
<dbReference type="PANTHER" id="PTHR47816">
    <property type="entry name" value="RIBOSOMAL RNA SMALL SUBUNIT METHYLTRANSFERASE C"/>
    <property type="match status" value="1"/>
</dbReference>
<accession>R8B5U8</accession>
<dbReference type="RefSeq" id="WP_012136092.1">
    <property type="nucleotide sequence ID" value="NZ_KE007306.1"/>
</dbReference>
<dbReference type="InterPro" id="IPR017237">
    <property type="entry name" value="RLMG"/>
</dbReference>
<evidence type="ECO:0000256" key="3">
    <source>
        <dbReference type="ARBA" id="ARBA00022603"/>
    </source>
</evidence>
<dbReference type="PANTHER" id="PTHR47816:SF5">
    <property type="entry name" value="RIBOSOMAL RNA LARGE SUBUNIT METHYLTRANSFERASE G"/>
    <property type="match status" value="1"/>
</dbReference>
<keyword evidence="1" id="KW-0963">Cytoplasm</keyword>
<dbReference type="InterPro" id="IPR007848">
    <property type="entry name" value="Small_mtfrase_dom"/>
</dbReference>
<dbReference type="Proteomes" id="UP000016540">
    <property type="component" value="Unassembled WGS sequence"/>
</dbReference>
<dbReference type="GO" id="GO:0003676">
    <property type="term" value="F:nucleic acid binding"/>
    <property type="evidence" value="ECO:0007669"/>
    <property type="project" value="InterPro"/>
</dbReference>
<dbReference type="GO" id="GO:0005737">
    <property type="term" value="C:cytoplasm"/>
    <property type="evidence" value="ECO:0007669"/>
    <property type="project" value="InterPro"/>
</dbReference>
<sequence>MTSDTLRTPEDELTLKRPGNTDRTLRAWDAADELLLEQAFVHMPENTGMRVLVVDDQFGALTLALRRFHPVSLADSASLAGALALNGRANGESPAADPQSWLAPPQGPFDVIVMRIPRQLDYLSWLLRWSNDVLASDGILIAGGMIKHLPDRSVEVFNDLVRTEQVCPARKKARVVVCRSGDQGLDGWQEQWKGYSLDDGDCLVSGLPAVFARERLDIGTRLLLPDVRQAAAALAPGARVLDLACGNGVLGLTALRAQPTLNVVFTDVSSQAVISAKHNADRAVSAADARFCHGDGVPEGAGKFDLILLNPPFHEGGVVGDHIALRLFQQAARHLENNGQLLMVGNRHLGYHRSLKRYFPVVTQLQADPRFVVFSARHQ</sequence>
<name>R8B5U8_9GAMM</name>
<gene>
    <name evidence="8" type="ORF">MARLIPOL_00538</name>
</gene>
<dbReference type="Pfam" id="PF26049">
    <property type="entry name" value="RLMG_N"/>
    <property type="match status" value="1"/>
</dbReference>
<evidence type="ECO:0000313" key="8">
    <source>
        <dbReference type="EMBL" id="EON93993.1"/>
    </source>
</evidence>
<dbReference type="eggNOG" id="COG2813">
    <property type="taxonomic scope" value="Bacteria"/>
</dbReference>
<dbReference type="AlphaFoldDB" id="R8B5U8"/>
<dbReference type="Gene3D" id="3.40.50.150">
    <property type="entry name" value="Vaccinia Virus protein VP39"/>
    <property type="match status" value="2"/>
</dbReference>
<evidence type="ECO:0000313" key="9">
    <source>
        <dbReference type="Proteomes" id="UP000016540"/>
    </source>
</evidence>